<reference evidence="2" key="1">
    <citation type="submission" date="2016-10" db="EMBL/GenBank/DDBJ databases">
        <authorList>
            <person name="Varghese N."/>
            <person name="Submissions S."/>
        </authorList>
    </citation>
    <scope>NUCLEOTIDE SEQUENCE [LARGE SCALE GENOMIC DNA]</scope>
    <source>
        <strain evidence="2">DSM 25329</strain>
    </source>
</reference>
<dbReference type="STRING" id="659014.SAMN04487996_12277"/>
<dbReference type="AlphaFoldDB" id="A0A1G7WJX7"/>
<dbReference type="Proteomes" id="UP000198748">
    <property type="component" value="Unassembled WGS sequence"/>
</dbReference>
<dbReference type="EMBL" id="FNAN01000022">
    <property type="protein sequence ID" value="SDG72317.1"/>
    <property type="molecule type" value="Genomic_DNA"/>
</dbReference>
<protein>
    <submittedName>
        <fullName evidence="1">Uncharacterized protein</fullName>
    </submittedName>
</protein>
<organism evidence="1 2">
    <name type="scientific">Dyadobacter soli</name>
    <dbReference type="NCBI Taxonomy" id="659014"/>
    <lineage>
        <taxon>Bacteria</taxon>
        <taxon>Pseudomonadati</taxon>
        <taxon>Bacteroidota</taxon>
        <taxon>Cytophagia</taxon>
        <taxon>Cytophagales</taxon>
        <taxon>Spirosomataceae</taxon>
        <taxon>Dyadobacter</taxon>
    </lineage>
</organism>
<proteinExistence type="predicted"/>
<evidence type="ECO:0000313" key="1">
    <source>
        <dbReference type="EMBL" id="SDG72317.1"/>
    </source>
</evidence>
<gene>
    <name evidence="1" type="ORF">SAMN04487996_12277</name>
</gene>
<evidence type="ECO:0000313" key="2">
    <source>
        <dbReference type="Proteomes" id="UP000198748"/>
    </source>
</evidence>
<name>A0A1G7WJX7_9BACT</name>
<keyword evidence="2" id="KW-1185">Reference proteome</keyword>
<sequence>MNRGYLKRGDVVWIPHGMTVGYAAFPLCLHTETISTFNREIVSTTVKVGKEYHSRTDVTKEREAIREGVIKIFKGEDAPLCLQVLDKFLAHQLRDQPHFMLVIPSGHYVVTGVSVEQGHRIVDLEGIYGASPTKIYFWQSSWGPLAHNSMEVVGRMDLDNPLT</sequence>
<accession>A0A1G7WJX7</accession>